<dbReference type="EMBL" id="JRES01000275">
    <property type="protein sequence ID" value="KNC32759.1"/>
    <property type="molecule type" value="Genomic_DNA"/>
</dbReference>
<feature type="disulfide bond" evidence="13">
    <location>
        <begin position="2379"/>
        <end position="2406"/>
    </location>
</feature>
<evidence type="ECO:0000256" key="5">
    <source>
        <dbReference type="ARBA" id="ARBA00022723"/>
    </source>
</evidence>
<dbReference type="CDD" id="cd00054">
    <property type="entry name" value="EGF_CA"/>
    <property type="match status" value="6"/>
</dbReference>
<proteinExistence type="predicted"/>
<feature type="domain" description="EGF-like" evidence="17">
    <location>
        <begin position="193"/>
        <end position="234"/>
    </location>
</feature>
<feature type="domain" description="CUB" evidence="16">
    <location>
        <begin position="630"/>
        <end position="741"/>
    </location>
</feature>
<dbReference type="InterPro" id="IPR009030">
    <property type="entry name" value="Growth_fac_rcpt_cys_sf"/>
</dbReference>
<feature type="domain" description="CUB" evidence="16">
    <location>
        <begin position="1667"/>
        <end position="1768"/>
    </location>
</feature>
<dbReference type="InterPro" id="IPR018097">
    <property type="entry name" value="EGF_Ca-bd_CS"/>
</dbReference>
<feature type="signal peptide" evidence="15">
    <location>
        <begin position="1"/>
        <end position="23"/>
    </location>
</feature>
<evidence type="ECO:0000313" key="19">
    <source>
        <dbReference type="Proteomes" id="UP000037069"/>
    </source>
</evidence>
<feature type="domain" description="CUB" evidence="16">
    <location>
        <begin position="1547"/>
        <end position="1666"/>
    </location>
</feature>
<keyword evidence="3" id="KW-1003">Cell membrane</keyword>
<feature type="disulfide bond" evidence="13">
    <location>
        <begin position="630"/>
        <end position="657"/>
    </location>
</feature>
<organism evidence="18 19">
    <name type="scientific">Lucilia cuprina</name>
    <name type="common">Green bottle fly</name>
    <name type="synonym">Australian sheep blowfly</name>
    <dbReference type="NCBI Taxonomy" id="7375"/>
    <lineage>
        <taxon>Eukaryota</taxon>
        <taxon>Metazoa</taxon>
        <taxon>Ecdysozoa</taxon>
        <taxon>Arthropoda</taxon>
        <taxon>Hexapoda</taxon>
        <taxon>Insecta</taxon>
        <taxon>Pterygota</taxon>
        <taxon>Neoptera</taxon>
        <taxon>Endopterygota</taxon>
        <taxon>Diptera</taxon>
        <taxon>Brachycera</taxon>
        <taxon>Muscomorpha</taxon>
        <taxon>Oestroidea</taxon>
        <taxon>Calliphoridae</taxon>
        <taxon>Luciliinae</taxon>
        <taxon>Lucilia</taxon>
    </lineage>
</organism>
<feature type="domain" description="CUB" evidence="16">
    <location>
        <begin position="1213"/>
        <end position="1328"/>
    </location>
</feature>
<evidence type="ECO:0000256" key="4">
    <source>
        <dbReference type="ARBA" id="ARBA00022536"/>
    </source>
</evidence>
<dbReference type="Pfam" id="PF00431">
    <property type="entry name" value="CUB"/>
    <property type="match status" value="22"/>
</dbReference>
<feature type="disulfide bond" evidence="14">
    <location>
        <begin position="495"/>
        <end position="504"/>
    </location>
</feature>
<dbReference type="FunFam" id="2.10.25.10:FF:000260">
    <property type="entry name" value="Notch receptor 4"/>
    <property type="match status" value="1"/>
</dbReference>
<dbReference type="SUPFAM" id="SSF57196">
    <property type="entry name" value="EGF/Laminin"/>
    <property type="match status" value="4"/>
</dbReference>
<feature type="domain" description="CUB" evidence="16">
    <location>
        <begin position="2876"/>
        <end position="2987"/>
    </location>
</feature>
<keyword evidence="9" id="KW-0653">Protein transport</keyword>
<keyword evidence="7" id="KW-0677">Repeat</keyword>
<dbReference type="FunFam" id="2.10.25.10:FF:000066">
    <property type="entry name" value="FAT atypical cadherin 4"/>
    <property type="match status" value="1"/>
</dbReference>
<keyword evidence="10" id="KW-0472">Membrane</keyword>
<dbReference type="CDD" id="cd00041">
    <property type="entry name" value="CUB"/>
    <property type="match status" value="20"/>
</dbReference>
<feature type="disulfide bond" evidence="13">
    <location>
        <begin position="2133"/>
        <end position="2160"/>
    </location>
</feature>
<feature type="domain" description="CUB" evidence="16">
    <location>
        <begin position="1788"/>
        <end position="1898"/>
    </location>
</feature>
<feature type="domain" description="EGF-like" evidence="17">
    <location>
        <begin position="427"/>
        <end position="463"/>
    </location>
</feature>
<keyword evidence="2" id="KW-0813">Transport</keyword>
<feature type="disulfide bond" evidence="13">
    <location>
        <begin position="511"/>
        <end position="538"/>
    </location>
</feature>
<feature type="domain" description="CUB" evidence="16">
    <location>
        <begin position="2748"/>
        <end position="2873"/>
    </location>
</feature>
<feature type="disulfide bond" evidence="14">
    <location>
        <begin position="224"/>
        <end position="233"/>
    </location>
</feature>
<dbReference type="Proteomes" id="UP000037069">
    <property type="component" value="Unassembled WGS sequence"/>
</dbReference>
<evidence type="ECO:0000259" key="17">
    <source>
        <dbReference type="PROSITE" id="PS50026"/>
    </source>
</evidence>
<dbReference type="SUPFAM" id="SSF49854">
    <property type="entry name" value="Spermadhesin, CUB domain"/>
    <property type="match status" value="26"/>
</dbReference>
<dbReference type="PROSITE" id="PS50026">
    <property type="entry name" value="EGF_3"/>
    <property type="match status" value="4"/>
</dbReference>
<feature type="domain" description="CUB" evidence="16">
    <location>
        <begin position="1432"/>
        <end position="1543"/>
    </location>
</feature>
<dbReference type="InterPro" id="IPR001881">
    <property type="entry name" value="EGF-like_Ca-bd_dom"/>
</dbReference>
<feature type="domain" description="CUB" evidence="16">
    <location>
        <begin position="3230"/>
        <end position="3344"/>
    </location>
</feature>
<evidence type="ECO:0000256" key="7">
    <source>
        <dbReference type="ARBA" id="ARBA00022737"/>
    </source>
</evidence>
<feature type="disulfide bond" evidence="14">
    <location>
        <begin position="453"/>
        <end position="462"/>
    </location>
</feature>
<evidence type="ECO:0000256" key="11">
    <source>
        <dbReference type="ARBA" id="ARBA00023157"/>
    </source>
</evidence>
<evidence type="ECO:0000256" key="14">
    <source>
        <dbReference type="PROSITE-ProRule" id="PRU00076"/>
    </source>
</evidence>
<comment type="caution">
    <text evidence="14">Lacks conserved residue(s) required for the propagation of feature annotation.</text>
</comment>
<dbReference type="GO" id="GO:0005886">
    <property type="term" value="C:plasma membrane"/>
    <property type="evidence" value="ECO:0007669"/>
    <property type="project" value="UniProtKB-SubCell"/>
</dbReference>
<evidence type="ECO:0000256" key="6">
    <source>
        <dbReference type="ARBA" id="ARBA00022729"/>
    </source>
</evidence>
<dbReference type="InterPro" id="IPR000859">
    <property type="entry name" value="CUB_dom"/>
</dbReference>
<dbReference type="PANTHER" id="PTHR24251:SF37">
    <property type="entry name" value="CUB DOMAIN-CONTAINING PROTEIN"/>
    <property type="match status" value="1"/>
</dbReference>
<dbReference type="STRING" id="7375.A0A0L0CMU3"/>
<dbReference type="SMART" id="SM00179">
    <property type="entry name" value="EGF_CA"/>
    <property type="match status" value="7"/>
</dbReference>
<feature type="domain" description="CUB" evidence="16">
    <location>
        <begin position="3348"/>
        <end position="3490"/>
    </location>
</feature>
<dbReference type="PROSITE" id="PS01186">
    <property type="entry name" value="EGF_2"/>
    <property type="match status" value="3"/>
</dbReference>
<evidence type="ECO:0008006" key="20">
    <source>
        <dbReference type="Google" id="ProtNLM"/>
    </source>
</evidence>
<evidence type="ECO:0000313" key="18">
    <source>
        <dbReference type="EMBL" id="KNC32759.1"/>
    </source>
</evidence>
<dbReference type="FunFam" id="2.60.120.290:FF:000068">
    <property type="entry name" value="Metalloendopeptidase"/>
    <property type="match status" value="1"/>
</dbReference>
<feature type="domain" description="CUB" evidence="16">
    <location>
        <begin position="3601"/>
        <end position="3716"/>
    </location>
</feature>
<feature type="domain" description="CUB" evidence="16">
    <location>
        <begin position="975"/>
        <end position="1089"/>
    </location>
</feature>
<feature type="domain" description="CUB" evidence="16">
    <location>
        <begin position="2133"/>
        <end position="2247"/>
    </location>
</feature>
<dbReference type="FunFam" id="2.60.120.290:FF:000005">
    <property type="entry name" value="Procollagen C-endopeptidase enhancer 1"/>
    <property type="match status" value="2"/>
</dbReference>
<evidence type="ECO:0000256" key="13">
    <source>
        <dbReference type="PROSITE-ProRule" id="PRU00059"/>
    </source>
</evidence>
<dbReference type="FunFam" id="2.60.120.290:FF:000013">
    <property type="entry name" value="Membrane frizzled-related protein"/>
    <property type="match status" value="5"/>
</dbReference>
<dbReference type="SMART" id="SM00181">
    <property type="entry name" value="EGF"/>
    <property type="match status" value="8"/>
</dbReference>
<dbReference type="PANTHER" id="PTHR24251">
    <property type="entry name" value="OVOCHYMASE-RELATED"/>
    <property type="match status" value="1"/>
</dbReference>
<dbReference type="GO" id="GO:0015031">
    <property type="term" value="P:protein transport"/>
    <property type="evidence" value="ECO:0007669"/>
    <property type="project" value="UniProtKB-KW"/>
</dbReference>
<dbReference type="PROSITE" id="PS01180">
    <property type="entry name" value="CUB"/>
    <property type="match status" value="24"/>
</dbReference>
<feature type="domain" description="EGF-like" evidence="17">
    <location>
        <begin position="155"/>
        <end position="191"/>
    </location>
</feature>
<feature type="disulfide bond" evidence="13">
    <location>
        <begin position="3111"/>
        <end position="3138"/>
    </location>
</feature>
<dbReference type="FunFam" id="2.10.25.10:FF:000434">
    <property type="entry name" value="Predicted protein"/>
    <property type="match status" value="1"/>
</dbReference>
<feature type="domain" description="CUB" evidence="16">
    <location>
        <begin position="2014"/>
        <end position="2132"/>
    </location>
</feature>
<feature type="domain" description="CUB" evidence="16">
    <location>
        <begin position="511"/>
        <end position="626"/>
    </location>
</feature>
<feature type="domain" description="CUB" evidence="16">
    <location>
        <begin position="2379"/>
        <end position="2503"/>
    </location>
</feature>
<feature type="domain" description="CUB" evidence="16">
    <location>
        <begin position="3111"/>
        <end position="3227"/>
    </location>
</feature>
<dbReference type="InterPro" id="IPR000742">
    <property type="entry name" value="EGF"/>
</dbReference>
<keyword evidence="12" id="KW-0325">Glycoprotein</keyword>
<evidence type="ECO:0000256" key="3">
    <source>
        <dbReference type="ARBA" id="ARBA00022475"/>
    </source>
</evidence>
<protein>
    <recommendedName>
        <fullName evidence="20">Cubilin</fullName>
    </recommendedName>
</protein>
<dbReference type="PROSITE" id="PS00010">
    <property type="entry name" value="ASX_HYDROXYL"/>
    <property type="match status" value="3"/>
</dbReference>
<dbReference type="OMA" id="RGFTVRW"/>
<dbReference type="InterPro" id="IPR035914">
    <property type="entry name" value="Sperma_CUB_dom_sf"/>
</dbReference>
<name>A0A0L0CMU3_LUCCU</name>
<dbReference type="InterPro" id="IPR000152">
    <property type="entry name" value="EGF-type_Asp/Asn_hydroxyl_site"/>
</dbReference>
<comment type="caution">
    <text evidence="18">The sequence shown here is derived from an EMBL/GenBank/DDBJ whole genome shotgun (WGS) entry which is preliminary data.</text>
</comment>
<keyword evidence="11 14" id="KW-1015">Disulfide bond</keyword>
<dbReference type="Gene3D" id="2.60.120.290">
    <property type="entry name" value="Spermadhesin, CUB domain"/>
    <property type="match status" value="25"/>
</dbReference>
<dbReference type="PROSITE" id="PS01187">
    <property type="entry name" value="EGF_CA"/>
    <property type="match status" value="2"/>
</dbReference>
<evidence type="ECO:0000256" key="2">
    <source>
        <dbReference type="ARBA" id="ARBA00022448"/>
    </source>
</evidence>
<dbReference type="GO" id="GO:0005509">
    <property type="term" value="F:calcium ion binding"/>
    <property type="evidence" value="ECO:0007669"/>
    <property type="project" value="InterPro"/>
</dbReference>
<dbReference type="FunFam" id="2.60.120.290:FF:000091">
    <property type="entry name" value="Cubilin homolog"/>
    <property type="match status" value="1"/>
</dbReference>
<feature type="domain" description="CUB" evidence="16">
    <location>
        <begin position="2988"/>
        <end position="3109"/>
    </location>
</feature>
<feature type="domain" description="CUB" evidence="16">
    <location>
        <begin position="2507"/>
        <end position="2619"/>
    </location>
</feature>
<evidence type="ECO:0000256" key="12">
    <source>
        <dbReference type="ARBA" id="ARBA00023180"/>
    </source>
</evidence>
<feature type="domain" description="CUB" evidence="16">
    <location>
        <begin position="1095"/>
        <end position="1209"/>
    </location>
</feature>
<comment type="subcellular location">
    <subcellularLocation>
        <location evidence="1">Cell membrane</location>
        <topology evidence="1">Peripheral membrane protein</topology>
    </subcellularLocation>
</comment>
<dbReference type="Gene3D" id="2.10.25.10">
    <property type="entry name" value="Laminin"/>
    <property type="match status" value="6"/>
</dbReference>
<dbReference type="SMART" id="SM00042">
    <property type="entry name" value="CUB"/>
    <property type="match status" value="25"/>
</dbReference>
<dbReference type="OrthoDB" id="10009301at2759"/>
<keyword evidence="5" id="KW-0479">Metal-binding</keyword>
<dbReference type="InterPro" id="IPR049883">
    <property type="entry name" value="NOTCH1_EGF-like"/>
</dbReference>
<evidence type="ECO:0000256" key="9">
    <source>
        <dbReference type="ARBA" id="ARBA00022927"/>
    </source>
</evidence>
<dbReference type="CDD" id="cd22201">
    <property type="entry name" value="cubilin_NTD"/>
    <property type="match status" value="1"/>
</dbReference>
<dbReference type="FunFam" id="2.10.25.10:FF:000379">
    <property type="entry name" value="Cubilin"/>
    <property type="match status" value="1"/>
</dbReference>
<reference evidence="18 19" key="1">
    <citation type="journal article" date="2015" name="Nat. Commun.">
        <title>Lucilia cuprina genome unlocks parasitic fly biology to underpin future interventions.</title>
        <authorList>
            <person name="Anstead C.A."/>
            <person name="Korhonen P.K."/>
            <person name="Young N.D."/>
            <person name="Hall R.S."/>
            <person name="Jex A.R."/>
            <person name="Murali S.C."/>
            <person name="Hughes D.S."/>
            <person name="Lee S.F."/>
            <person name="Perry T."/>
            <person name="Stroehlein A.J."/>
            <person name="Ansell B.R."/>
            <person name="Breugelmans B."/>
            <person name="Hofmann A."/>
            <person name="Qu J."/>
            <person name="Dugan S."/>
            <person name="Lee S.L."/>
            <person name="Chao H."/>
            <person name="Dinh H."/>
            <person name="Han Y."/>
            <person name="Doddapaneni H.V."/>
            <person name="Worley K.C."/>
            <person name="Muzny D.M."/>
            <person name="Ioannidis P."/>
            <person name="Waterhouse R.M."/>
            <person name="Zdobnov E.M."/>
            <person name="James P.J."/>
            <person name="Bagnall N.H."/>
            <person name="Kotze A.C."/>
            <person name="Gibbs R.A."/>
            <person name="Richards S."/>
            <person name="Batterham P."/>
            <person name="Gasser R.B."/>
        </authorList>
    </citation>
    <scope>NUCLEOTIDE SEQUENCE [LARGE SCALE GENOMIC DNA]</scope>
    <source>
        <strain evidence="18 19">LS</strain>
        <tissue evidence="18">Full body</tissue>
    </source>
</reference>
<evidence type="ECO:0000256" key="8">
    <source>
        <dbReference type="ARBA" id="ARBA00022837"/>
    </source>
</evidence>
<sequence>MCCLKLVINLAIIVVFFTPSLNGLVNSPKIISKDGHLIFESGLDRNITFILKGKSRLNINDEYDIIDLLLQSKKGRLSPELASQTEWTEEEDAILKQLMADVTSLKTRVFGPTGLEFRYRVLQNRTRSANQLLRRYKIRMQRVETRVQSLYDILETDNCKSNPCQNAGTCLNIFGSFACKCPKNFEGPACEKDVNECALYAGTDLGCQNGAQCINQFGSYSCICQPGWFGIHCTQRKGDCLQSSIWELCGHGTCVSSNDTFGYKCICDQGWKTNGLTPACTVDVDECTESTTTCVTKCINLPGSFTCAPCPAGLTGNGVNCHDVDECATQNGGCSLSPKVTCINSYGSFHCGECPLGWSGDGRTCERSTRNDNAEGSNAIGSVTTCASNNICHPRAKCHEISNTVVCSCPEGLVGNGIGINGCVVGTARNCISQPCLNGGTCVDDGDGFNCICPLGFLGPTCTPAPSLCSPNPCHNGGRCHLISTASVHKFLCECRPGYRGEKCEKRANDCGGVLRGESGRLSYPPGVNSQYEHNSQCAWIIRTNETLVLNVTFTNFELEDSTECRFDWLQINDGHSAGSQIIGRFCGTHKPLGGNIISSTHQLYLWFRSDNSTSKEGFDLEWNSIPPQCGGLVNVTTHGTISSPGSPGNYPKNRDCRWTLKAPNNKRLKLTFFSLQIEKHDSCNYDYVEITDAISGESLYKYCNSTHPQPVFLPTNEAIIHFHSDNIGSDTGFQIFYSTEERIHNCGGIYTGKEGIIQSPHIQNEAVSCEYEINLAIGESINIQFEIFKMQSEDCIEIYDVKTATNENILQAKYCGGYMAMPPTIHSQFNKMVLKFYGKPGAEFKLKYEADCSYSFEASEGVIQTPGYPLLSNKDRYCTYKIILEPNNVISVHIDDFDLKDSSLEETDCVYTSLRINDDMDKNIMGPFCGEKAPLADIVSKTNMLILHLQTGLTSTGRGFKLSYKAVPMGKTDCGGVYTKPGYHIRLPTDEQGLYMHDMTCYWIIMAPKDKFIMIDWLSFDLEESSDCSYDYVELYDNLANENSQALERYCDAHYPQSFLTHSRMLTVKFVSDASDSAKGFEFSYKFIDSTNQCGGKIHSSNGKIHTPNWPSNYTGDLDCIWIVNTPPGTQMELQIEIFDVEMTKNCSSDWLEIRNGGSNHSTLLGRFCGNLSSIPHHIPSFTNQMYLHFHSNSFVNRRGFQIRWSVFSNGCGGNLEGERGVVTSPYYPEPYPNRAECDWRLHVHPGSAIHLTIVDLELENYSNCRYDTLSIFEGTTDTKTHLASICQMNENKEPLEYVINNNDALIRLKTDETNREKGFLLTYRANCTVTLNKNYGVIESPNYGIPYNEYNDDVNCTWTLKAPKGNRIQAEITYYDTVDKKSVLDIRDGDNKTFSVQRQGQRINSTSDTVVIKQRTNKLNFQLEYAMVGCIEVYRADNGTFQSPNYPKPYPSNMECLWEISTQPGRGIRVDIEGLDLEDSVNCTKDALVISPHYHSDNVKERHCGKHDNLIISSASHKLYVRFYSDGQGNGKGFKVTYTTQKAKCGGILESKNGVITSPNYPNNYPENSDCEWTITVTPHHAIIFTMDELDLEDFYDCEMDYVEAFEERSDNDTVEPLQLFKKCGTMETDSNNTWRSIGNTVTVRFHSDDSVPAKGFKLSFVEDCGERIIVGDDIYTDIIINKHAQVNQTCEWQLISKDPTKHVTLTFSHLQLNPAFASQYRTEGDCIDKGAVVYDGSSDASPVRSRFCKSHPPDIISNGHALTLKVPMGLIAEIDATVYIIDNICGNVFRSLTGRFATPNYPSSYPVNIECTWYIMASEGNSIGLTFESMDLEDSDNCNNDYVEIRDGSNFRRLLGLHCGKQIPAAVEKAQTLTVTFSSNDDIVGEGFIATYYYVKHNEINGTRGVVESPAYPAKFHSDDLYSWRITVDKNYVVLLSIKHIVDTDIPYIKFYDGYSDIGAPIDYTNTHIVRSNTNILYFTATRGPFQFEWEQLSKEVVRNNQTAERMSELCGNQNLRINSSTLFFSSPGYPLGYDSNLQCSWTIISNDPAMHTEILFLKVDLEEFDECFADYVKVSKSTDLQNWQELEKMCKKTSDKIIRFQGNPYLKVEFVTDAGVNKTGFSSLISTKCGSELTERRGFVNITELKGNGASFQQDCIWTIRVRQGRRIRLTFPDFWLRTPNTDGNCKTYFLVRNGIAEDSPFLGKGKYCDNDITDILETSSNRAYIKFSRSGYPAFRASFHYEEISPECSKEIVLKDDYKWDRIQTITTPNYPNIPNPHSECIWKIIAPLHKTITLDFFGDYDLIPVNSDSKLCELEYVQVNDGGTEMAPVIGKYCGSTKPNTIRSTGNIMRVLYFTDVSEPHKGFMANVSISRCGGSYYDSEGVITAPLLQLKPNEKELECIYTLEMPLGSTINISIDRINFPEPYGGSNTDCKQESHLELQEIDAFSTDTENITDTLFLCGSTPNRYIVETNKLRIVLRIKDGVYNTDSFQISYSAIGDRCGETIVGMRGILQTPNYPKGTGAPIHCTWHLKAPKGRRIKVEFLDFDMDSGQTSGRVYRRLTFSNDPKLSSIIERVTDTVPAVIYSTDNTMTIDALMLSFYKNRGFKLKFSADEFSTQCRNFLWFYDESIMSTPQTLRFRRDDSEKSMYCSYDLKPKFNRTLSVQIVKVENYNITQQWFVYGCQYSSAVQLYAGEERILPMLMCHNETQPSFRLPYSSKMVVNGHRRNGLRDLELQLTTYKCGGVWPMRYYDDFVITQPDMQNHTGHLECAWAVWGHYSYNEDEPPTFSDIMEGIQVDVGLTTDFKGKCEEEYLMVYNGPNQNAPHLGRYCEQSTITNLVATGGIYVEFITQNYNALSVFNLTVHEGSGCGGVLKYPYRQILFDYQYKNNVECIWELATEPGFHLAVTFENTFFIEASANCTKDYLKIQQKSLQGEWEDIAKLCGREPPQAVNTTTEEMRLIFRSDDEGVGSGFNMKFERNCGGILYATDTMQQLKSPNYPSEYPANLVCNYTIVPSPTISKTESDSLYLRFIEFTVEDSPLKTCIFDNVTINTLDNQNEVVSNTLCGRKTNYEIRSKKTITIIFKTDGSYGRKGFLMEYGHNKCGAIITNSTIIESPKDSSTQMYPHNSICSWQLQAPENYKIIIKFEYIDFESQGMCTYDAVEVYKGLNTVEDQRLVQLCGNITEQKEIINIAQNTALIRSFSDDRDASKGFKALVKFVPNCDNRIHLESSNSSYEFTRFSGQYANNLDCSWLFTTTPDRQLKLEFTSFHVENSTNCLDDYLDVRDGSGLFADQIGQFCGHDLPSPLVSSKSTLLMRFVTDAKETSSGFVATIRSVPKICGRQNLDLTTQKSVTLLSPDDGSGKYPNNINCIWKIKSDNNIHLHFEKLDIDGPDTNGSCSTDYVKIINSDDADTVDRGYGSKLVFNGRTSSYIGNYNYAAEHIYCGNKIPDDYFSSSKAVFVKFKSNNDVVKSGFKLKATSAEGCFRNFTGIQGRIKLAESTDHCDIYIKAPQNYTLSLYYNDLMFSEYDCEKENIEVFDARTNTSLQKLCEFIDTGKSLFSNSNELRMRLKLSGYYTQIDVTYLASTNGPGCGGDFYNTQGILTNPFYPDHVRNNSDCRWNIRVPSNMRVLLKFPVFNMGAKSTCRTDYLQIIEHENHDSGEEKVMRQFCGEDEPHFYLSSKSYVTVRFHKTVNYDGTGWVISFSGVHPSSDTNYII</sequence>
<feature type="chain" id="PRO_5005536649" description="Cubilin" evidence="15">
    <location>
        <begin position="24"/>
        <end position="3726"/>
    </location>
</feature>
<dbReference type="FunFam" id="2.60.120.290:FF:000060">
    <property type="entry name" value="Cubilin homolog"/>
    <property type="match status" value="1"/>
</dbReference>
<evidence type="ECO:0000256" key="15">
    <source>
        <dbReference type="SAM" id="SignalP"/>
    </source>
</evidence>
<feature type="domain" description="CUB" evidence="16">
    <location>
        <begin position="2253"/>
        <end position="2377"/>
    </location>
</feature>
<dbReference type="Pfam" id="PF07645">
    <property type="entry name" value="EGF_CA"/>
    <property type="match status" value="3"/>
</dbReference>
<evidence type="ECO:0000256" key="1">
    <source>
        <dbReference type="ARBA" id="ARBA00004202"/>
    </source>
</evidence>
<keyword evidence="19" id="KW-1185">Reference proteome</keyword>
<keyword evidence="4 14" id="KW-0245">EGF-like domain</keyword>
<gene>
    <name evidence="18" type="ORF">FF38_01491</name>
</gene>
<dbReference type="PROSITE" id="PS00022">
    <property type="entry name" value="EGF_1"/>
    <property type="match status" value="4"/>
</dbReference>
<keyword evidence="6 15" id="KW-0732">Signal</keyword>
<feature type="domain" description="CUB" evidence="16">
    <location>
        <begin position="747"/>
        <end position="852"/>
    </location>
</feature>
<feature type="domain" description="CUB" evidence="16">
    <location>
        <begin position="853"/>
        <end position="968"/>
    </location>
</feature>
<dbReference type="Pfam" id="PF00008">
    <property type="entry name" value="EGF"/>
    <property type="match status" value="3"/>
</dbReference>
<accession>A0A0L0CMU3</accession>
<keyword evidence="8" id="KW-0106">Calcium</keyword>
<evidence type="ECO:0000256" key="10">
    <source>
        <dbReference type="ARBA" id="ARBA00023136"/>
    </source>
</evidence>
<feature type="domain" description="EGF-like" evidence="17">
    <location>
        <begin position="465"/>
        <end position="505"/>
    </location>
</feature>
<feature type="domain" description="CUB" evidence="16">
    <location>
        <begin position="1329"/>
        <end position="1396"/>
    </location>
</feature>
<feature type="disulfide bond" evidence="14">
    <location>
        <begin position="181"/>
        <end position="190"/>
    </location>
</feature>
<dbReference type="SUPFAM" id="SSF57184">
    <property type="entry name" value="Growth factor receptor domain"/>
    <property type="match status" value="1"/>
</dbReference>
<feature type="disulfide bond" evidence="13">
    <location>
        <begin position="975"/>
        <end position="1002"/>
    </location>
</feature>
<evidence type="ECO:0000259" key="16">
    <source>
        <dbReference type="PROSITE" id="PS01180"/>
    </source>
</evidence>